<sequence length="156" mass="18086">MNNIYQLKVSLYMPISSTCVPINVEFVDIKFQDTSMGVVSRILKNPKQKEAYGSLQTCRTYINICFLGNIDSILMTKKSKYAITTENTLWIILLTNNVPPLNPLVIYTTVSRLKDIGKIQPVIFTYNRKNKHCPFRRQQVNMLDNIHFRRLSPNPM</sequence>
<dbReference type="Proteomes" id="UP000037069">
    <property type="component" value="Unassembled WGS sequence"/>
</dbReference>
<dbReference type="EMBL" id="JRES01000052">
    <property type="protein sequence ID" value="KNC34551.1"/>
    <property type="molecule type" value="Genomic_DNA"/>
</dbReference>
<proteinExistence type="predicted"/>
<protein>
    <submittedName>
        <fullName evidence="1">Uncharacterized protein</fullName>
    </submittedName>
</protein>
<keyword evidence="2" id="KW-1185">Reference proteome</keyword>
<organism evidence="1 2">
    <name type="scientific">Lucilia cuprina</name>
    <name type="common">Green bottle fly</name>
    <name type="synonym">Australian sheep blowfly</name>
    <dbReference type="NCBI Taxonomy" id="7375"/>
    <lineage>
        <taxon>Eukaryota</taxon>
        <taxon>Metazoa</taxon>
        <taxon>Ecdysozoa</taxon>
        <taxon>Arthropoda</taxon>
        <taxon>Hexapoda</taxon>
        <taxon>Insecta</taxon>
        <taxon>Pterygota</taxon>
        <taxon>Neoptera</taxon>
        <taxon>Endopterygota</taxon>
        <taxon>Diptera</taxon>
        <taxon>Brachycera</taxon>
        <taxon>Muscomorpha</taxon>
        <taxon>Oestroidea</taxon>
        <taxon>Calliphoridae</taxon>
        <taxon>Luciliinae</taxon>
        <taxon>Lucilia</taxon>
    </lineage>
</organism>
<reference evidence="1 2" key="1">
    <citation type="journal article" date="2015" name="Nat. Commun.">
        <title>Lucilia cuprina genome unlocks parasitic fly biology to underpin future interventions.</title>
        <authorList>
            <person name="Anstead C.A."/>
            <person name="Korhonen P.K."/>
            <person name="Young N.D."/>
            <person name="Hall R.S."/>
            <person name="Jex A.R."/>
            <person name="Murali S.C."/>
            <person name="Hughes D.S."/>
            <person name="Lee S.F."/>
            <person name="Perry T."/>
            <person name="Stroehlein A.J."/>
            <person name="Ansell B.R."/>
            <person name="Breugelmans B."/>
            <person name="Hofmann A."/>
            <person name="Qu J."/>
            <person name="Dugan S."/>
            <person name="Lee S.L."/>
            <person name="Chao H."/>
            <person name="Dinh H."/>
            <person name="Han Y."/>
            <person name="Doddapaneni H.V."/>
            <person name="Worley K.C."/>
            <person name="Muzny D.M."/>
            <person name="Ioannidis P."/>
            <person name="Waterhouse R.M."/>
            <person name="Zdobnov E.M."/>
            <person name="James P.J."/>
            <person name="Bagnall N.H."/>
            <person name="Kotze A.C."/>
            <person name="Gibbs R.A."/>
            <person name="Richards S."/>
            <person name="Batterham P."/>
            <person name="Gasser R.B."/>
        </authorList>
    </citation>
    <scope>NUCLEOTIDE SEQUENCE [LARGE SCALE GENOMIC DNA]</scope>
    <source>
        <strain evidence="1 2">LS</strain>
        <tissue evidence="1">Full body</tissue>
    </source>
</reference>
<evidence type="ECO:0000313" key="2">
    <source>
        <dbReference type="Proteomes" id="UP000037069"/>
    </source>
</evidence>
<comment type="caution">
    <text evidence="1">The sequence shown here is derived from an EMBL/GenBank/DDBJ whole genome shotgun (WGS) entry which is preliminary data.</text>
</comment>
<name>A0A0L0CQM8_LUCCU</name>
<evidence type="ECO:0000313" key="1">
    <source>
        <dbReference type="EMBL" id="KNC34551.1"/>
    </source>
</evidence>
<dbReference type="AlphaFoldDB" id="A0A0L0CQM8"/>
<accession>A0A0L0CQM8</accession>
<gene>
    <name evidence="1" type="ORF">FF38_00526</name>
</gene>